<dbReference type="EMBL" id="KB007932">
    <property type="protein sequence ID" value="ELR19623.1"/>
    <property type="molecule type" value="Genomic_DNA"/>
</dbReference>
<evidence type="ECO:0000313" key="3">
    <source>
        <dbReference type="EMBL" id="ELR19623.1"/>
    </source>
</evidence>
<name>L8H4I2_ACACF</name>
<proteinExistence type="predicted"/>
<evidence type="ECO:0000313" key="4">
    <source>
        <dbReference type="Proteomes" id="UP000011083"/>
    </source>
</evidence>
<dbReference type="RefSeq" id="XP_004341715.1">
    <property type="nucleotide sequence ID" value="XM_004341667.1"/>
</dbReference>
<accession>L8H4I2</accession>
<feature type="domain" description="Gag1-like clamp" evidence="2">
    <location>
        <begin position="23"/>
        <end position="106"/>
    </location>
</feature>
<gene>
    <name evidence="3" type="ORF">ACA1_198440</name>
</gene>
<keyword evidence="4" id="KW-1185">Reference proteome</keyword>
<dbReference type="Proteomes" id="UP000011083">
    <property type="component" value="Unassembled WGS sequence"/>
</dbReference>
<sequence length="106" mass="11839">MEQQVEAQASCQGLPSGGTSAAGPREGWVNIGEQTWSALRHEWKYKSPNDKKGGTPQDSEKPKEKKRIDPDVIYTDVTSRGQLSQPVPLSDLVNVLTWVWETDSNW</sequence>
<feature type="region of interest" description="Disordered" evidence="1">
    <location>
        <begin position="40"/>
        <end position="71"/>
    </location>
</feature>
<protein>
    <recommendedName>
        <fullName evidence="2">Gag1-like clamp domain-containing protein</fullName>
    </recommendedName>
</protein>
<feature type="compositionally biased region" description="Polar residues" evidence="1">
    <location>
        <begin position="1"/>
        <end position="19"/>
    </location>
</feature>
<dbReference type="OrthoDB" id="1896025at2759"/>
<dbReference type="AlphaFoldDB" id="L8H4I2"/>
<dbReference type="KEGG" id="acan:ACA1_198440"/>
<dbReference type="VEuPathDB" id="AmoebaDB:ACA1_198440"/>
<reference evidence="3 4" key="1">
    <citation type="journal article" date="2013" name="Genome Biol.">
        <title>Genome of Acanthamoeba castellanii highlights extensive lateral gene transfer and early evolution of tyrosine kinase signaling.</title>
        <authorList>
            <person name="Clarke M."/>
            <person name="Lohan A.J."/>
            <person name="Liu B."/>
            <person name="Lagkouvardos I."/>
            <person name="Roy S."/>
            <person name="Zafar N."/>
            <person name="Bertelli C."/>
            <person name="Schilde C."/>
            <person name="Kianianmomeni A."/>
            <person name="Burglin T.R."/>
            <person name="Frech C."/>
            <person name="Turcotte B."/>
            <person name="Kopec K.O."/>
            <person name="Synnott J.M."/>
            <person name="Choo C."/>
            <person name="Paponov I."/>
            <person name="Finkler A."/>
            <person name="Soon Heng Tan C."/>
            <person name="Hutchins A.P."/>
            <person name="Weinmeier T."/>
            <person name="Rattei T."/>
            <person name="Chu J.S."/>
            <person name="Gimenez G."/>
            <person name="Irimia M."/>
            <person name="Rigden D.J."/>
            <person name="Fitzpatrick D.A."/>
            <person name="Lorenzo-Morales J."/>
            <person name="Bateman A."/>
            <person name="Chiu C.H."/>
            <person name="Tang P."/>
            <person name="Hegemann P."/>
            <person name="Fromm H."/>
            <person name="Raoult D."/>
            <person name="Greub G."/>
            <person name="Miranda-Saavedra D."/>
            <person name="Chen N."/>
            <person name="Nash P."/>
            <person name="Ginger M.L."/>
            <person name="Horn M."/>
            <person name="Schaap P."/>
            <person name="Caler L."/>
            <person name="Loftus B."/>
        </authorList>
    </citation>
    <scope>NUCLEOTIDE SEQUENCE [LARGE SCALE GENOMIC DNA]</scope>
    <source>
        <strain evidence="3 4">Neff</strain>
    </source>
</reference>
<dbReference type="InterPro" id="IPR025124">
    <property type="entry name" value="Gag1-like_clamp"/>
</dbReference>
<organism evidence="3 4">
    <name type="scientific">Acanthamoeba castellanii (strain ATCC 30010 / Neff)</name>
    <dbReference type="NCBI Taxonomy" id="1257118"/>
    <lineage>
        <taxon>Eukaryota</taxon>
        <taxon>Amoebozoa</taxon>
        <taxon>Discosea</taxon>
        <taxon>Longamoebia</taxon>
        <taxon>Centramoebida</taxon>
        <taxon>Acanthamoebidae</taxon>
        <taxon>Acanthamoeba</taxon>
    </lineage>
</organism>
<feature type="region of interest" description="Disordered" evidence="1">
    <location>
        <begin position="1"/>
        <end position="28"/>
    </location>
</feature>
<evidence type="ECO:0000256" key="1">
    <source>
        <dbReference type="SAM" id="MobiDB-lite"/>
    </source>
</evidence>
<dbReference type="GeneID" id="14920447"/>
<evidence type="ECO:0000259" key="2">
    <source>
        <dbReference type="Pfam" id="PF13259"/>
    </source>
</evidence>
<dbReference type="Pfam" id="PF13259">
    <property type="entry name" value="clamp_Gag1-like"/>
    <property type="match status" value="1"/>
</dbReference>
<feature type="compositionally biased region" description="Basic and acidic residues" evidence="1">
    <location>
        <begin position="40"/>
        <end position="70"/>
    </location>
</feature>